<keyword evidence="2" id="KW-1185">Reference proteome</keyword>
<gene>
    <name evidence="1" type="ORF">HHI36_009504</name>
</gene>
<dbReference type="AlphaFoldDB" id="A0ABD2MFW3"/>
<comment type="caution">
    <text evidence="1">The sequence shown here is derived from an EMBL/GenBank/DDBJ whole genome shotgun (WGS) entry which is preliminary data.</text>
</comment>
<dbReference type="Proteomes" id="UP001516400">
    <property type="component" value="Unassembled WGS sequence"/>
</dbReference>
<sequence>MHLGGTPYRMPKYKISRIIKELFPVDYERRERKERYTEITGDKLKEKEVKEAVKRLKGNKAPGMDGISPKALKYLAGKDMAGMTRMFQHYWSSREFPRNWKEARVVLLPKEGKKSDDPSA</sequence>
<accession>A0ABD2MFW3</accession>
<evidence type="ECO:0000313" key="1">
    <source>
        <dbReference type="EMBL" id="KAL3265294.1"/>
    </source>
</evidence>
<evidence type="ECO:0008006" key="3">
    <source>
        <dbReference type="Google" id="ProtNLM"/>
    </source>
</evidence>
<evidence type="ECO:0000313" key="2">
    <source>
        <dbReference type="Proteomes" id="UP001516400"/>
    </source>
</evidence>
<dbReference type="PANTHER" id="PTHR19446">
    <property type="entry name" value="REVERSE TRANSCRIPTASES"/>
    <property type="match status" value="1"/>
</dbReference>
<name>A0ABD2MFW3_9CUCU</name>
<proteinExistence type="predicted"/>
<organism evidence="1 2">
    <name type="scientific">Cryptolaemus montrouzieri</name>
    <dbReference type="NCBI Taxonomy" id="559131"/>
    <lineage>
        <taxon>Eukaryota</taxon>
        <taxon>Metazoa</taxon>
        <taxon>Ecdysozoa</taxon>
        <taxon>Arthropoda</taxon>
        <taxon>Hexapoda</taxon>
        <taxon>Insecta</taxon>
        <taxon>Pterygota</taxon>
        <taxon>Neoptera</taxon>
        <taxon>Endopterygota</taxon>
        <taxon>Coleoptera</taxon>
        <taxon>Polyphaga</taxon>
        <taxon>Cucujiformia</taxon>
        <taxon>Coccinelloidea</taxon>
        <taxon>Coccinellidae</taxon>
        <taxon>Scymninae</taxon>
        <taxon>Scymnini</taxon>
        <taxon>Cryptolaemus</taxon>
    </lineage>
</organism>
<protein>
    <recommendedName>
        <fullName evidence="3">Reverse transcriptase</fullName>
    </recommendedName>
</protein>
<reference evidence="1 2" key="1">
    <citation type="journal article" date="2021" name="BMC Biol.">
        <title>Horizontally acquired antibacterial genes associated with adaptive radiation of ladybird beetles.</title>
        <authorList>
            <person name="Li H.S."/>
            <person name="Tang X.F."/>
            <person name="Huang Y.H."/>
            <person name="Xu Z.Y."/>
            <person name="Chen M.L."/>
            <person name="Du X.Y."/>
            <person name="Qiu B.Y."/>
            <person name="Chen P.T."/>
            <person name="Zhang W."/>
            <person name="Slipinski A."/>
            <person name="Escalona H.E."/>
            <person name="Waterhouse R.M."/>
            <person name="Zwick A."/>
            <person name="Pang H."/>
        </authorList>
    </citation>
    <scope>NUCLEOTIDE SEQUENCE [LARGE SCALE GENOMIC DNA]</scope>
    <source>
        <strain evidence="1">SYSU2018</strain>
    </source>
</reference>
<dbReference type="EMBL" id="JABFTP020000001">
    <property type="protein sequence ID" value="KAL3265294.1"/>
    <property type="molecule type" value="Genomic_DNA"/>
</dbReference>